<dbReference type="Proteomes" id="UP001151760">
    <property type="component" value="Unassembled WGS sequence"/>
</dbReference>
<accession>A0ABQ5H872</accession>
<evidence type="ECO:0000313" key="1">
    <source>
        <dbReference type="EMBL" id="GJT83457.1"/>
    </source>
</evidence>
<keyword evidence="2" id="KW-1185">Reference proteome</keyword>
<protein>
    <submittedName>
        <fullName evidence="1">Uncharacterized protein</fullName>
    </submittedName>
</protein>
<dbReference type="EMBL" id="BQNB010019264">
    <property type="protein sequence ID" value="GJT83457.1"/>
    <property type="molecule type" value="Genomic_DNA"/>
</dbReference>
<reference evidence="1" key="1">
    <citation type="journal article" date="2022" name="Int. J. Mol. Sci.">
        <title>Draft Genome of Tanacetum Coccineum: Genomic Comparison of Closely Related Tanacetum-Family Plants.</title>
        <authorList>
            <person name="Yamashiro T."/>
            <person name="Shiraishi A."/>
            <person name="Nakayama K."/>
            <person name="Satake H."/>
        </authorList>
    </citation>
    <scope>NUCLEOTIDE SEQUENCE</scope>
</reference>
<organism evidence="1 2">
    <name type="scientific">Tanacetum coccineum</name>
    <dbReference type="NCBI Taxonomy" id="301880"/>
    <lineage>
        <taxon>Eukaryota</taxon>
        <taxon>Viridiplantae</taxon>
        <taxon>Streptophyta</taxon>
        <taxon>Embryophyta</taxon>
        <taxon>Tracheophyta</taxon>
        <taxon>Spermatophyta</taxon>
        <taxon>Magnoliopsida</taxon>
        <taxon>eudicotyledons</taxon>
        <taxon>Gunneridae</taxon>
        <taxon>Pentapetalae</taxon>
        <taxon>asterids</taxon>
        <taxon>campanulids</taxon>
        <taxon>Asterales</taxon>
        <taxon>Asteraceae</taxon>
        <taxon>Asteroideae</taxon>
        <taxon>Anthemideae</taxon>
        <taxon>Anthemidinae</taxon>
        <taxon>Tanacetum</taxon>
    </lineage>
</organism>
<reference evidence="1" key="2">
    <citation type="submission" date="2022-01" db="EMBL/GenBank/DDBJ databases">
        <authorList>
            <person name="Yamashiro T."/>
            <person name="Shiraishi A."/>
            <person name="Satake H."/>
            <person name="Nakayama K."/>
        </authorList>
    </citation>
    <scope>NUCLEOTIDE SEQUENCE</scope>
</reference>
<comment type="caution">
    <text evidence="1">The sequence shown here is derived from an EMBL/GenBank/DDBJ whole genome shotgun (WGS) entry which is preliminary data.</text>
</comment>
<name>A0ABQ5H872_9ASTR</name>
<proteinExistence type="predicted"/>
<evidence type="ECO:0000313" key="2">
    <source>
        <dbReference type="Proteomes" id="UP001151760"/>
    </source>
</evidence>
<gene>
    <name evidence="1" type="ORF">Tco_1057799</name>
</gene>
<sequence>MDHNHSRSHMEDNIVGPDMVMTRSLGFKGKDYQKLKMKIHIIWKQSQDYDTRFQREPSNYVSQPKKVNDGIVKNSFATVLKTGQINTTIPPKPSPSIVLDDSCLMERDFSYSLMGKIKDINALSNLYLILANEGFENVKVMCLGGFWVLLDLDSLASKEKIRKHVGLLHGSTN</sequence>